<accession>A0AAW8D957</accession>
<keyword evidence="3" id="KW-0238">DNA-binding</keyword>
<dbReference type="Pfam" id="PF01381">
    <property type="entry name" value="HTH_3"/>
    <property type="match status" value="1"/>
</dbReference>
<dbReference type="RefSeq" id="WP_307601642.1">
    <property type="nucleotide sequence ID" value="NZ_JAUSRD010000021.1"/>
</dbReference>
<feature type="region of interest" description="Disordered" evidence="1">
    <location>
        <begin position="160"/>
        <end position="183"/>
    </location>
</feature>
<dbReference type="AlphaFoldDB" id="A0AAW8D957"/>
<evidence type="ECO:0000259" key="2">
    <source>
        <dbReference type="PROSITE" id="PS50943"/>
    </source>
</evidence>
<proteinExistence type="predicted"/>
<dbReference type="CDD" id="cd00093">
    <property type="entry name" value="HTH_XRE"/>
    <property type="match status" value="1"/>
</dbReference>
<name>A0AAW8D957_9BURK</name>
<dbReference type="Gene3D" id="1.10.260.40">
    <property type="entry name" value="lambda repressor-like DNA-binding domains"/>
    <property type="match status" value="1"/>
</dbReference>
<dbReference type="SMART" id="SM00530">
    <property type="entry name" value="HTH_XRE"/>
    <property type="match status" value="1"/>
</dbReference>
<evidence type="ECO:0000256" key="1">
    <source>
        <dbReference type="SAM" id="MobiDB-lite"/>
    </source>
</evidence>
<gene>
    <name evidence="3" type="ORF">J2W31_005950</name>
</gene>
<comment type="caution">
    <text evidence="3">The sequence shown here is derived from an EMBL/GenBank/DDBJ whole genome shotgun (WGS) entry which is preliminary data.</text>
</comment>
<organism evidence="3 4">
    <name type="scientific">Variovorax boronicumulans</name>
    <dbReference type="NCBI Taxonomy" id="436515"/>
    <lineage>
        <taxon>Bacteria</taxon>
        <taxon>Pseudomonadati</taxon>
        <taxon>Pseudomonadota</taxon>
        <taxon>Betaproteobacteria</taxon>
        <taxon>Burkholderiales</taxon>
        <taxon>Comamonadaceae</taxon>
        <taxon>Variovorax</taxon>
    </lineage>
</organism>
<sequence>MPQQKPLNDAELAAFEDSMDFDALLLQSANEMAEGNTHVVYAPAIEARRNLGLSQEGFARVLDVSPRTLQQWEQGRRKPSGAARALVAMALKVPQAFVDAGLVAPLANKKHKLAYSSRGGIAIVQANGQPLDGVIRKVGGRGVAQRLAAKKIADAAKKEAMAAQKAAARHPRGAPKKTKTASA</sequence>
<reference evidence="3" key="1">
    <citation type="submission" date="2023-07" db="EMBL/GenBank/DDBJ databases">
        <title>Sorghum-associated microbial communities from plants grown in Nebraska, USA.</title>
        <authorList>
            <person name="Schachtman D."/>
        </authorList>
    </citation>
    <scope>NUCLEOTIDE SEQUENCE</scope>
    <source>
        <strain evidence="3">DS3754</strain>
    </source>
</reference>
<dbReference type="GO" id="GO:0003677">
    <property type="term" value="F:DNA binding"/>
    <property type="evidence" value="ECO:0007669"/>
    <property type="project" value="UniProtKB-KW"/>
</dbReference>
<dbReference type="EMBL" id="JAUSRD010000021">
    <property type="protein sequence ID" value="MDP9896809.1"/>
    <property type="molecule type" value="Genomic_DNA"/>
</dbReference>
<protein>
    <submittedName>
        <fullName evidence="3">DNA-binding transcriptional regulator YiaG</fullName>
    </submittedName>
</protein>
<feature type="compositionally biased region" description="Basic residues" evidence="1">
    <location>
        <begin position="167"/>
        <end position="183"/>
    </location>
</feature>
<dbReference type="PROSITE" id="PS50943">
    <property type="entry name" value="HTH_CROC1"/>
    <property type="match status" value="1"/>
</dbReference>
<evidence type="ECO:0000313" key="4">
    <source>
        <dbReference type="Proteomes" id="UP001242045"/>
    </source>
</evidence>
<dbReference type="Proteomes" id="UP001242045">
    <property type="component" value="Unassembled WGS sequence"/>
</dbReference>
<dbReference type="SUPFAM" id="SSF47413">
    <property type="entry name" value="lambda repressor-like DNA-binding domains"/>
    <property type="match status" value="1"/>
</dbReference>
<feature type="domain" description="HTH cro/C1-type" evidence="2">
    <location>
        <begin position="46"/>
        <end position="98"/>
    </location>
</feature>
<evidence type="ECO:0000313" key="3">
    <source>
        <dbReference type="EMBL" id="MDP9896809.1"/>
    </source>
</evidence>
<dbReference type="InterPro" id="IPR010982">
    <property type="entry name" value="Lambda_DNA-bd_dom_sf"/>
</dbReference>
<dbReference type="InterPro" id="IPR001387">
    <property type="entry name" value="Cro/C1-type_HTH"/>
</dbReference>